<keyword evidence="4" id="KW-1185">Reference proteome</keyword>
<evidence type="ECO:0000313" key="2">
    <source>
        <dbReference type="EMBL" id="WDI01191.1"/>
    </source>
</evidence>
<reference evidence="1 4" key="1">
    <citation type="submission" date="2023-02" db="EMBL/GenBank/DDBJ databases">
        <title>Pathogen: clinical or host-associated sample.</title>
        <authorList>
            <person name="Hergert J."/>
            <person name="Casey R."/>
            <person name="Wagner J."/>
            <person name="Young E.L."/>
            <person name="Oakeson K.F."/>
        </authorList>
    </citation>
    <scope>NUCLEOTIDE SEQUENCE</scope>
    <source>
        <strain evidence="2 4">2022CK-00829</strain>
        <strain evidence="1">2022CK-00830</strain>
    </source>
</reference>
<evidence type="ECO:0000313" key="1">
    <source>
        <dbReference type="EMBL" id="WDH81474.1"/>
    </source>
</evidence>
<protein>
    <recommendedName>
        <fullName evidence="5">CYTH domain-containing protein</fullName>
    </recommendedName>
</protein>
<dbReference type="EMBL" id="CP118108">
    <property type="protein sequence ID" value="WDI01191.1"/>
    <property type="molecule type" value="Genomic_DNA"/>
</dbReference>
<dbReference type="RefSeq" id="WP_047910917.1">
    <property type="nucleotide sequence ID" value="NZ_CP118101.1"/>
</dbReference>
<evidence type="ECO:0000313" key="3">
    <source>
        <dbReference type="Proteomes" id="UP001220962"/>
    </source>
</evidence>
<proteinExistence type="predicted"/>
<dbReference type="EMBL" id="CP118101">
    <property type="protein sequence ID" value="WDH81474.1"/>
    <property type="molecule type" value="Genomic_DNA"/>
</dbReference>
<sequence>MNKSYEVEYCNLELRFSRLRIQQLIKDLIQEGYSLYWSEDEDYFILSIRTGRKLVKLKFQQMRTGDYKLIGDYIIKDAKLAEYMEKLIGDTRGHAVVRRFKDHIIVIENILFGEVIRLVEVSGFKQKVIYQKGPAPTLEEMEEMFTSTEGELRLTLLRMEIDDELERLYEAIGASDTTKADKCRAKLHQMQDRMLMLEW</sequence>
<dbReference type="Proteomes" id="UP001220962">
    <property type="component" value="Chromosome"/>
</dbReference>
<organism evidence="1 3">
    <name type="scientific">Paenibacillus urinalis</name>
    <dbReference type="NCBI Taxonomy" id="521520"/>
    <lineage>
        <taxon>Bacteria</taxon>
        <taxon>Bacillati</taxon>
        <taxon>Bacillota</taxon>
        <taxon>Bacilli</taxon>
        <taxon>Bacillales</taxon>
        <taxon>Paenibacillaceae</taxon>
        <taxon>Paenibacillus</taxon>
    </lineage>
</organism>
<evidence type="ECO:0000313" key="4">
    <source>
        <dbReference type="Proteomes" id="UP001221519"/>
    </source>
</evidence>
<gene>
    <name evidence="1" type="ORF">PUW23_18350</name>
    <name evidence="2" type="ORF">PUW25_18190</name>
</gene>
<name>A0AAX3MX58_9BACL</name>
<evidence type="ECO:0008006" key="5">
    <source>
        <dbReference type="Google" id="ProtNLM"/>
    </source>
</evidence>
<dbReference type="Proteomes" id="UP001221519">
    <property type="component" value="Chromosome"/>
</dbReference>
<dbReference type="AlphaFoldDB" id="A0AAX3MX58"/>
<accession>A0AAX3MX58</accession>